<reference evidence="2 3" key="1">
    <citation type="submission" date="2023-09" db="EMBL/GenBank/DDBJ databases">
        <authorList>
            <person name="Wang M."/>
        </authorList>
    </citation>
    <scope>NUCLEOTIDE SEQUENCE [LARGE SCALE GENOMIC DNA]</scope>
    <source>
        <strain evidence="2">GT-2023</strain>
        <tissue evidence="2">Liver</tissue>
    </source>
</reference>
<name>A0ABR3MJJ8_9TELE</name>
<dbReference type="PANTHER" id="PTHR33244">
    <property type="entry name" value="INTEGRASE CATALYTIC DOMAIN-CONTAINING PROTEIN-RELATED"/>
    <property type="match status" value="1"/>
</dbReference>
<comment type="caution">
    <text evidence="2">The sequence shown here is derived from an EMBL/GenBank/DDBJ whole genome shotgun (WGS) entry which is preliminary data.</text>
</comment>
<evidence type="ECO:0000313" key="3">
    <source>
        <dbReference type="Proteomes" id="UP001558613"/>
    </source>
</evidence>
<proteinExistence type="predicted"/>
<feature type="compositionally biased region" description="Basic and acidic residues" evidence="1">
    <location>
        <begin position="65"/>
        <end position="81"/>
    </location>
</feature>
<dbReference type="Proteomes" id="UP001558613">
    <property type="component" value="Unassembled WGS sequence"/>
</dbReference>
<gene>
    <name evidence="2" type="ORF">QQF64_003259</name>
</gene>
<evidence type="ECO:0000256" key="1">
    <source>
        <dbReference type="SAM" id="MobiDB-lite"/>
    </source>
</evidence>
<feature type="region of interest" description="Disordered" evidence="1">
    <location>
        <begin position="65"/>
        <end position="84"/>
    </location>
</feature>
<organism evidence="2 3">
    <name type="scientific">Cirrhinus molitorella</name>
    <name type="common">mud carp</name>
    <dbReference type="NCBI Taxonomy" id="172907"/>
    <lineage>
        <taxon>Eukaryota</taxon>
        <taxon>Metazoa</taxon>
        <taxon>Chordata</taxon>
        <taxon>Craniata</taxon>
        <taxon>Vertebrata</taxon>
        <taxon>Euteleostomi</taxon>
        <taxon>Actinopterygii</taxon>
        <taxon>Neopterygii</taxon>
        <taxon>Teleostei</taxon>
        <taxon>Ostariophysi</taxon>
        <taxon>Cypriniformes</taxon>
        <taxon>Cyprinidae</taxon>
        <taxon>Labeoninae</taxon>
        <taxon>Labeonini</taxon>
        <taxon>Cirrhinus</taxon>
    </lineage>
</organism>
<feature type="region of interest" description="Disordered" evidence="1">
    <location>
        <begin position="136"/>
        <end position="180"/>
    </location>
</feature>
<evidence type="ECO:0000313" key="2">
    <source>
        <dbReference type="EMBL" id="KAL1265232.1"/>
    </source>
</evidence>
<dbReference type="EMBL" id="JAYMGO010000011">
    <property type="protein sequence ID" value="KAL1265232.1"/>
    <property type="molecule type" value="Genomic_DNA"/>
</dbReference>
<keyword evidence="3" id="KW-1185">Reference proteome</keyword>
<dbReference type="PANTHER" id="PTHR33244:SF3">
    <property type="entry name" value="PEPTIDASE A2 DOMAIN-CONTAINING PROTEIN"/>
    <property type="match status" value="1"/>
</dbReference>
<sequence length="180" mass="19990">MVKTVKALLKKANDPYLALLAYRATPLQNGYSPAQLLMGRRLRTTVPTLPSLLDPVVPDISIVSSKEKERRDPDAERFDRSHRARKLSILQPGDQVWVSDAKDSGTIVASHSAPRSYLVNTQQGTVRRDRHHLVPMQAEATEDDSQTPDKLLVANSESLPTTQESKTQSKTGHSRFGIHS</sequence>
<protein>
    <recommendedName>
        <fullName evidence="4">NT-3</fullName>
    </recommendedName>
</protein>
<evidence type="ECO:0008006" key="4">
    <source>
        <dbReference type="Google" id="ProtNLM"/>
    </source>
</evidence>
<feature type="compositionally biased region" description="Polar residues" evidence="1">
    <location>
        <begin position="155"/>
        <end position="171"/>
    </location>
</feature>
<accession>A0ABR3MJJ8</accession>